<sequence>SSEITKIIGVIDEIAFQTNLLALNAGVEAARAGESGKGFAVVAQEVRELAQRSAAAAKEIKDQISRSGGQVEQGVQLVSQAGEALKRISAQIEAANDVVSKIAHSAQEQDTTLRSISSALNQLDSATQQNAAMAEETTASAEVLANDTGDLLELIGGFRTGNGSASTSALHGMAQQMRRAG</sequence>
<dbReference type="Gene3D" id="1.10.287.950">
    <property type="entry name" value="Methyl-accepting chemotaxis protein"/>
    <property type="match status" value="1"/>
</dbReference>
<dbReference type="PANTHER" id="PTHR43531:SF11">
    <property type="entry name" value="METHYL-ACCEPTING CHEMOTAXIS PROTEIN 3"/>
    <property type="match status" value="1"/>
</dbReference>
<keyword evidence="1" id="KW-0145">Chemotaxis</keyword>
<dbReference type="PANTHER" id="PTHR43531">
    <property type="entry name" value="PROTEIN ICFG"/>
    <property type="match status" value="1"/>
</dbReference>
<protein>
    <submittedName>
        <fullName evidence="5">Methyl-accepting chemotaxis protein</fullName>
    </submittedName>
</protein>
<comment type="similarity">
    <text evidence="2">Belongs to the methyl-accepting chemotaxis (MCP) protein family.</text>
</comment>
<evidence type="ECO:0000256" key="1">
    <source>
        <dbReference type="ARBA" id="ARBA00022500"/>
    </source>
</evidence>
<keyword evidence="6" id="KW-1185">Reference proteome</keyword>
<gene>
    <name evidence="5" type="ORF">ACFSE1_07715</name>
</gene>
<accession>A0ABW4M1L9</accession>
<dbReference type="EMBL" id="JBHUEQ010000014">
    <property type="protein sequence ID" value="MFD1745340.1"/>
    <property type="molecule type" value="Genomic_DNA"/>
</dbReference>
<organism evidence="5 6">
    <name type="scientific">Rhizobium helianthi</name>
    <dbReference type="NCBI Taxonomy" id="1132695"/>
    <lineage>
        <taxon>Bacteria</taxon>
        <taxon>Pseudomonadati</taxon>
        <taxon>Pseudomonadota</taxon>
        <taxon>Alphaproteobacteria</taxon>
        <taxon>Hyphomicrobiales</taxon>
        <taxon>Rhizobiaceae</taxon>
        <taxon>Rhizobium/Agrobacterium group</taxon>
        <taxon>Rhizobium</taxon>
    </lineage>
</organism>
<reference evidence="6" key="1">
    <citation type="journal article" date="2019" name="Int. J. Syst. Evol. Microbiol.">
        <title>The Global Catalogue of Microorganisms (GCM) 10K type strain sequencing project: providing services to taxonomists for standard genome sequencing and annotation.</title>
        <authorList>
            <consortium name="The Broad Institute Genomics Platform"/>
            <consortium name="The Broad Institute Genome Sequencing Center for Infectious Disease"/>
            <person name="Wu L."/>
            <person name="Ma J."/>
        </authorList>
    </citation>
    <scope>NUCLEOTIDE SEQUENCE [LARGE SCALE GENOMIC DNA]</scope>
    <source>
        <strain evidence="6">CG52</strain>
    </source>
</reference>
<evidence type="ECO:0000256" key="3">
    <source>
        <dbReference type="PROSITE-ProRule" id="PRU00284"/>
    </source>
</evidence>
<dbReference type="InterPro" id="IPR004089">
    <property type="entry name" value="MCPsignal_dom"/>
</dbReference>
<feature type="domain" description="Methyl-accepting transducer" evidence="4">
    <location>
        <begin position="1"/>
        <end position="145"/>
    </location>
</feature>
<dbReference type="PRINTS" id="PR00260">
    <property type="entry name" value="CHEMTRNSDUCR"/>
</dbReference>
<proteinExistence type="inferred from homology"/>
<dbReference type="SUPFAM" id="SSF58104">
    <property type="entry name" value="Methyl-accepting chemotaxis protein (MCP) signaling domain"/>
    <property type="match status" value="1"/>
</dbReference>
<dbReference type="InterPro" id="IPR004090">
    <property type="entry name" value="Chemotax_Me-accpt_rcpt"/>
</dbReference>
<evidence type="ECO:0000313" key="5">
    <source>
        <dbReference type="EMBL" id="MFD1745340.1"/>
    </source>
</evidence>
<comment type="caution">
    <text evidence="5">The sequence shown here is derived from an EMBL/GenBank/DDBJ whole genome shotgun (WGS) entry which is preliminary data.</text>
</comment>
<dbReference type="PROSITE" id="PS50111">
    <property type="entry name" value="CHEMOTAXIS_TRANSDUC_2"/>
    <property type="match status" value="1"/>
</dbReference>
<evidence type="ECO:0000256" key="2">
    <source>
        <dbReference type="ARBA" id="ARBA00029447"/>
    </source>
</evidence>
<dbReference type="SMART" id="SM00283">
    <property type="entry name" value="MA"/>
    <property type="match status" value="1"/>
</dbReference>
<feature type="non-terminal residue" evidence="5">
    <location>
        <position position="1"/>
    </location>
</feature>
<dbReference type="RefSeq" id="WP_377398836.1">
    <property type="nucleotide sequence ID" value="NZ_JBHUEQ010000014.1"/>
</dbReference>
<keyword evidence="3" id="KW-0807">Transducer</keyword>
<dbReference type="Pfam" id="PF00015">
    <property type="entry name" value="MCPsignal"/>
    <property type="match status" value="1"/>
</dbReference>
<name>A0ABW4M1L9_9HYPH</name>
<evidence type="ECO:0000313" key="6">
    <source>
        <dbReference type="Proteomes" id="UP001597322"/>
    </source>
</evidence>
<dbReference type="InterPro" id="IPR051310">
    <property type="entry name" value="MCP_chemotaxis"/>
</dbReference>
<evidence type="ECO:0000259" key="4">
    <source>
        <dbReference type="PROSITE" id="PS50111"/>
    </source>
</evidence>
<dbReference type="Proteomes" id="UP001597322">
    <property type="component" value="Unassembled WGS sequence"/>
</dbReference>